<evidence type="ECO:0000313" key="3">
    <source>
        <dbReference type="Proteomes" id="UP000325116"/>
    </source>
</evidence>
<dbReference type="GO" id="GO:0016780">
    <property type="term" value="F:phosphotransferase activity, for other substituted phosphate groups"/>
    <property type="evidence" value="ECO:0007669"/>
    <property type="project" value="InterPro"/>
</dbReference>
<dbReference type="Gene3D" id="1.20.120.1760">
    <property type="match status" value="1"/>
</dbReference>
<feature type="transmembrane region" description="Helical" evidence="1">
    <location>
        <begin position="153"/>
        <end position="177"/>
    </location>
</feature>
<gene>
    <name evidence="2" type="ORF">EPJ80_00130</name>
</gene>
<feature type="transmembrane region" description="Helical" evidence="1">
    <location>
        <begin position="30"/>
        <end position="60"/>
    </location>
</feature>
<evidence type="ECO:0000256" key="1">
    <source>
        <dbReference type="SAM" id="Phobius"/>
    </source>
</evidence>
<keyword evidence="1" id="KW-1133">Transmembrane helix</keyword>
<accession>A0A5C8CLK3</accession>
<sequence>MIDTHARKYFNKIFVFGAYVFNKMHFTPNIITFIALIIGIFSAILFYYNYNIVSVILLWISGYFDAVDGELSRLTNNSSSFGTILDIVFDRIVEVSIIISAALKFENARIYLIFLCSSIIISMTIFLTVGVMSEKKGVKSFYYQAGLMERTEGFIMFSLMIILEKYINIITLIYSILISFTALQRFIEAKNIFKNN</sequence>
<dbReference type="RefSeq" id="WP_147757415.1">
    <property type="nucleotide sequence ID" value="NZ_SAXT01000001.1"/>
</dbReference>
<dbReference type="GO" id="GO:0016020">
    <property type="term" value="C:membrane"/>
    <property type="evidence" value="ECO:0007669"/>
    <property type="project" value="InterPro"/>
</dbReference>
<dbReference type="EMBL" id="SAXT01000001">
    <property type="protein sequence ID" value="TXJ13191.1"/>
    <property type="molecule type" value="Genomic_DNA"/>
</dbReference>
<dbReference type="AlphaFoldDB" id="A0A5C8CLK3"/>
<evidence type="ECO:0000313" key="2">
    <source>
        <dbReference type="EMBL" id="TXJ13191.1"/>
    </source>
</evidence>
<dbReference type="Pfam" id="PF01066">
    <property type="entry name" value="CDP-OH_P_transf"/>
    <property type="match status" value="1"/>
</dbReference>
<name>A0A5C8CLK3_9SPIR</name>
<comment type="caution">
    <text evidence="2">The sequence shown here is derived from an EMBL/GenBank/DDBJ whole genome shotgun (WGS) entry which is preliminary data.</text>
</comment>
<organism evidence="2 3">
    <name type="scientific">Brachyspira aalborgi</name>
    <dbReference type="NCBI Taxonomy" id="29522"/>
    <lineage>
        <taxon>Bacteria</taxon>
        <taxon>Pseudomonadati</taxon>
        <taxon>Spirochaetota</taxon>
        <taxon>Spirochaetia</taxon>
        <taxon>Brachyspirales</taxon>
        <taxon>Brachyspiraceae</taxon>
        <taxon>Brachyspira</taxon>
    </lineage>
</organism>
<dbReference type="Proteomes" id="UP000325116">
    <property type="component" value="Unassembled WGS sequence"/>
</dbReference>
<keyword evidence="1" id="KW-0472">Membrane</keyword>
<dbReference type="InterPro" id="IPR043130">
    <property type="entry name" value="CDP-OH_PTrfase_TM_dom"/>
</dbReference>
<keyword evidence="2" id="KW-0808">Transferase</keyword>
<feature type="transmembrane region" description="Helical" evidence="1">
    <location>
        <begin position="110"/>
        <end position="133"/>
    </location>
</feature>
<protein>
    <submittedName>
        <fullName evidence="2">CDP-alcohol phosphatidyltransferase family protein</fullName>
    </submittedName>
</protein>
<dbReference type="GO" id="GO:0008654">
    <property type="term" value="P:phospholipid biosynthetic process"/>
    <property type="evidence" value="ECO:0007669"/>
    <property type="project" value="InterPro"/>
</dbReference>
<dbReference type="InterPro" id="IPR000462">
    <property type="entry name" value="CDP-OH_P_trans"/>
</dbReference>
<reference evidence="2 3" key="1">
    <citation type="journal article" date="1992" name="Lakartidningen">
        <title>[Penicillin V and not amoxicillin is the first choice preparation in acute otitis].</title>
        <authorList>
            <person name="Kamme C."/>
            <person name="Lundgren K."/>
            <person name="Prellner K."/>
        </authorList>
    </citation>
    <scope>NUCLEOTIDE SEQUENCE [LARGE SCALE GENOMIC DNA]</scope>
    <source>
        <strain evidence="2 3">W1</strain>
    </source>
</reference>
<keyword evidence="1" id="KW-0812">Transmembrane</keyword>
<proteinExistence type="predicted"/>